<dbReference type="eggNOG" id="COG0726">
    <property type="taxonomic scope" value="Bacteria"/>
</dbReference>
<dbReference type="STRING" id="1901.BB341_01610"/>
<protein>
    <submittedName>
        <fullName evidence="4">Hydrolase</fullName>
    </submittedName>
</protein>
<reference evidence="4 5" key="1">
    <citation type="journal article" date="2010" name="Genome Biol. Evol.">
        <title>The sequence of a 1.8-mb bacterial linear plasmid reveals a rich evolutionary reservoir of secondary metabolic pathways.</title>
        <authorList>
            <person name="Medema M.H."/>
            <person name="Trefzer A."/>
            <person name="Kovalchuk A."/>
            <person name="van den Berg M."/>
            <person name="Mueller U."/>
            <person name="Heijne W."/>
            <person name="Wu L."/>
            <person name="Alam M.T."/>
            <person name="Ronning C.M."/>
            <person name="Nierman W.C."/>
            <person name="Bovenberg R.A.L."/>
            <person name="Breitling R."/>
            <person name="Takano E."/>
        </authorList>
    </citation>
    <scope>NUCLEOTIDE SEQUENCE [LARGE SCALE GENOMIC DNA]</scope>
    <source>
        <strain evidence="5">ATCC 27064 / DSM 738 / JCM 4710 / NBRC 13307 / NCIMB 12785 / NRRL 3585 / VKM Ac-602</strain>
    </source>
</reference>
<dbReference type="InterPro" id="IPR011330">
    <property type="entry name" value="Glyco_hydro/deAcase_b/a-brl"/>
</dbReference>
<dbReference type="CDD" id="cd10917">
    <property type="entry name" value="CE4_NodB_like_6s_7s"/>
    <property type="match status" value="1"/>
</dbReference>
<accession>E2Q0A4</accession>
<feature type="compositionally biased region" description="Low complexity" evidence="1">
    <location>
        <begin position="46"/>
        <end position="56"/>
    </location>
</feature>
<dbReference type="SUPFAM" id="SSF88713">
    <property type="entry name" value="Glycoside hydrolase/deacetylase"/>
    <property type="match status" value="1"/>
</dbReference>
<dbReference type="GO" id="GO:0005975">
    <property type="term" value="P:carbohydrate metabolic process"/>
    <property type="evidence" value="ECO:0007669"/>
    <property type="project" value="InterPro"/>
</dbReference>
<feature type="region of interest" description="Disordered" evidence="1">
    <location>
        <begin position="39"/>
        <end position="68"/>
    </location>
</feature>
<evidence type="ECO:0000259" key="3">
    <source>
        <dbReference type="PROSITE" id="PS51677"/>
    </source>
</evidence>
<dbReference type="Pfam" id="PF01522">
    <property type="entry name" value="Polysacc_deac_1"/>
    <property type="match status" value="1"/>
</dbReference>
<keyword evidence="4" id="KW-0378">Hydrolase</keyword>
<gene>
    <name evidence="4" type="ORF">SCLAV_5380</name>
</gene>
<dbReference type="RefSeq" id="WP_003962596.1">
    <property type="nucleotide sequence ID" value="NZ_CM000913.1"/>
</dbReference>
<dbReference type="EMBL" id="CM000913">
    <property type="protein sequence ID" value="EFG10447.1"/>
    <property type="molecule type" value="Genomic_DNA"/>
</dbReference>
<feature type="chain" id="PRO_5039175564" evidence="2">
    <location>
        <begin position="35"/>
        <end position="269"/>
    </location>
</feature>
<dbReference type="InterPro" id="IPR002509">
    <property type="entry name" value="NODB_dom"/>
</dbReference>
<dbReference type="OrthoDB" id="9763050at2"/>
<feature type="domain" description="NodB homology" evidence="3">
    <location>
        <begin position="82"/>
        <end position="264"/>
    </location>
</feature>
<dbReference type="AlphaFoldDB" id="E2Q0A4"/>
<dbReference type="PANTHER" id="PTHR10587">
    <property type="entry name" value="GLYCOSYL TRANSFERASE-RELATED"/>
    <property type="match status" value="1"/>
</dbReference>
<dbReference type="KEGG" id="sclf:BB341_01610"/>
<dbReference type="PANTHER" id="PTHR10587:SF137">
    <property type="entry name" value="4-DEOXY-4-FORMAMIDO-L-ARABINOSE-PHOSPHOUNDECAPRENOL DEFORMYLASE ARND-RELATED"/>
    <property type="match status" value="1"/>
</dbReference>
<feature type="signal peptide" evidence="2">
    <location>
        <begin position="1"/>
        <end position="34"/>
    </location>
</feature>
<name>E2Q0A4_STRCL</name>
<evidence type="ECO:0000256" key="1">
    <source>
        <dbReference type="SAM" id="MobiDB-lite"/>
    </source>
</evidence>
<dbReference type="Proteomes" id="UP000002357">
    <property type="component" value="Chromosome"/>
</dbReference>
<organism evidence="4 5">
    <name type="scientific">Streptomyces clavuligerus</name>
    <dbReference type="NCBI Taxonomy" id="1901"/>
    <lineage>
        <taxon>Bacteria</taxon>
        <taxon>Bacillati</taxon>
        <taxon>Actinomycetota</taxon>
        <taxon>Actinomycetes</taxon>
        <taxon>Kitasatosporales</taxon>
        <taxon>Streptomycetaceae</taxon>
        <taxon>Streptomyces</taxon>
    </lineage>
</organism>
<evidence type="ECO:0000256" key="2">
    <source>
        <dbReference type="SAM" id="SignalP"/>
    </source>
</evidence>
<keyword evidence="5" id="KW-1185">Reference proteome</keyword>
<keyword evidence="2" id="KW-0732">Signal</keyword>
<dbReference type="InterPro" id="IPR050248">
    <property type="entry name" value="Polysacc_deacetylase_ArnD"/>
</dbReference>
<dbReference type="GeneID" id="93728218"/>
<dbReference type="Gene3D" id="3.20.20.370">
    <property type="entry name" value="Glycoside hydrolase/deacetylase"/>
    <property type="match status" value="1"/>
</dbReference>
<proteinExistence type="predicted"/>
<dbReference type="PROSITE" id="PS51677">
    <property type="entry name" value="NODB"/>
    <property type="match status" value="1"/>
</dbReference>
<dbReference type="GO" id="GO:0016810">
    <property type="term" value="F:hydrolase activity, acting on carbon-nitrogen (but not peptide) bonds"/>
    <property type="evidence" value="ECO:0007669"/>
    <property type="project" value="InterPro"/>
</dbReference>
<evidence type="ECO:0000313" key="4">
    <source>
        <dbReference type="EMBL" id="EFG10447.1"/>
    </source>
</evidence>
<sequence>MSNDTHSARHARPVRRVVVTTAVVLVLAGTAAVATTLDTGDKATSDNPAGPNTAADPAPPTPALPTPAVDPAIVRESEDNGKTVNLTLDDGPDPRWTPQALELLKRYKAQAVFCLTGPNAAAHPDLVKRIVAEGHRLCDHAVSHDTAMDKKPVAYQQKEILDAKKMIDQASGGARIWYYRAPGGAFTPPSRRIAAAHGMRNLGWNVDPGDFRRPGADMIVRAVKNQLPKGPTVLLHDGGGNRAQTIEALEQLLPWFTEQGYAFSFPRAT</sequence>
<evidence type="ECO:0000313" key="5">
    <source>
        <dbReference type="Proteomes" id="UP000002357"/>
    </source>
</evidence>